<reference evidence="2 4" key="1">
    <citation type="journal article" date="2008" name="Science">
        <title>The Physcomitrella genome reveals evolutionary insights into the conquest of land by plants.</title>
        <authorList>
            <person name="Rensing S."/>
            <person name="Lang D."/>
            <person name="Zimmer A."/>
            <person name="Terry A."/>
            <person name="Salamov A."/>
            <person name="Shapiro H."/>
            <person name="Nishiyama T."/>
            <person name="Perroud P.-F."/>
            <person name="Lindquist E."/>
            <person name="Kamisugi Y."/>
            <person name="Tanahashi T."/>
            <person name="Sakakibara K."/>
            <person name="Fujita T."/>
            <person name="Oishi K."/>
            <person name="Shin-I T."/>
            <person name="Kuroki Y."/>
            <person name="Toyoda A."/>
            <person name="Suzuki Y."/>
            <person name="Hashimoto A."/>
            <person name="Yamaguchi K."/>
            <person name="Sugano A."/>
            <person name="Kohara Y."/>
            <person name="Fujiyama A."/>
            <person name="Anterola A."/>
            <person name="Aoki S."/>
            <person name="Ashton N."/>
            <person name="Barbazuk W.B."/>
            <person name="Barker E."/>
            <person name="Bennetzen J."/>
            <person name="Bezanilla M."/>
            <person name="Blankenship R."/>
            <person name="Cho S.H."/>
            <person name="Dutcher S."/>
            <person name="Estelle M."/>
            <person name="Fawcett J.A."/>
            <person name="Gundlach H."/>
            <person name="Hanada K."/>
            <person name="Heyl A."/>
            <person name="Hicks K.A."/>
            <person name="Hugh J."/>
            <person name="Lohr M."/>
            <person name="Mayer K."/>
            <person name="Melkozernov A."/>
            <person name="Murata T."/>
            <person name="Nelson D."/>
            <person name="Pils B."/>
            <person name="Prigge M."/>
            <person name="Reiss B."/>
            <person name="Renner T."/>
            <person name="Rombauts S."/>
            <person name="Rushton P."/>
            <person name="Sanderfoot A."/>
            <person name="Schween G."/>
            <person name="Shiu S.-H."/>
            <person name="Stueber K."/>
            <person name="Theodoulou F.L."/>
            <person name="Tu H."/>
            <person name="Van de Peer Y."/>
            <person name="Verrier P.J."/>
            <person name="Waters E."/>
            <person name="Wood A."/>
            <person name="Yang L."/>
            <person name="Cove D."/>
            <person name="Cuming A."/>
            <person name="Hasebe M."/>
            <person name="Lucas S."/>
            <person name="Mishler D.B."/>
            <person name="Reski R."/>
            <person name="Grigoriev I."/>
            <person name="Quatrano R.S."/>
            <person name="Boore J.L."/>
        </authorList>
    </citation>
    <scope>NUCLEOTIDE SEQUENCE [LARGE SCALE GENOMIC DNA]</scope>
    <source>
        <strain evidence="3 4">cv. Gransden 2004</strain>
    </source>
</reference>
<dbReference type="Proteomes" id="UP000006727">
    <property type="component" value="Chromosome 24"/>
</dbReference>
<evidence type="ECO:0000313" key="4">
    <source>
        <dbReference type="Proteomes" id="UP000006727"/>
    </source>
</evidence>
<gene>
    <name evidence="2" type="ORF">PHYPA_028512</name>
</gene>
<proteinExistence type="predicted"/>
<evidence type="ECO:0000313" key="3">
    <source>
        <dbReference type="EnsemblPlants" id="PAC:32909437.CDS.1"/>
    </source>
</evidence>
<protein>
    <submittedName>
        <fullName evidence="2 3">Uncharacterized protein</fullName>
    </submittedName>
</protein>
<dbReference type="InParanoid" id="A0A2K1IF66"/>
<accession>A0A2K1IF66</accession>
<name>A0A2K1IF66_PHYPA</name>
<dbReference type="Gramene" id="Pp3c24_1619V3.1">
    <property type="protein sequence ID" value="PAC:32909437.CDS.1"/>
    <property type="gene ID" value="Pp3c24_1619"/>
</dbReference>
<feature type="compositionally biased region" description="Polar residues" evidence="1">
    <location>
        <begin position="75"/>
        <end position="88"/>
    </location>
</feature>
<organism evidence="2">
    <name type="scientific">Physcomitrium patens</name>
    <name type="common">Spreading-leaved earth moss</name>
    <name type="synonym">Physcomitrella patens</name>
    <dbReference type="NCBI Taxonomy" id="3218"/>
    <lineage>
        <taxon>Eukaryota</taxon>
        <taxon>Viridiplantae</taxon>
        <taxon>Streptophyta</taxon>
        <taxon>Embryophyta</taxon>
        <taxon>Bryophyta</taxon>
        <taxon>Bryophytina</taxon>
        <taxon>Bryopsida</taxon>
        <taxon>Funariidae</taxon>
        <taxon>Funariales</taxon>
        <taxon>Funariaceae</taxon>
        <taxon>Physcomitrium</taxon>
    </lineage>
</organism>
<keyword evidence="4" id="KW-1185">Reference proteome</keyword>
<evidence type="ECO:0000313" key="2">
    <source>
        <dbReference type="EMBL" id="PNR27920.1"/>
    </source>
</evidence>
<sequence>MTSAKTYNKPKMPLIHHLHQQRNIQHQQINMTKYKKYTNTNAHIIRSSKKEYTKLTIIKEAIARRPASTAARITRTPQISIQPESTTK</sequence>
<evidence type="ECO:0000256" key="1">
    <source>
        <dbReference type="SAM" id="MobiDB-lite"/>
    </source>
</evidence>
<dbReference type="EMBL" id="ABEU02000024">
    <property type="protein sequence ID" value="PNR27920.1"/>
    <property type="molecule type" value="Genomic_DNA"/>
</dbReference>
<dbReference type="EnsemblPlants" id="Pp3c24_1619V3.1">
    <property type="protein sequence ID" value="PAC:32909437.CDS.1"/>
    <property type="gene ID" value="Pp3c24_1619"/>
</dbReference>
<reference evidence="3" key="3">
    <citation type="submission" date="2020-12" db="UniProtKB">
        <authorList>
            <consortium name="EnsemblPlants"/>
        </authorList>
    </citation>
    <scope>IDENTIFICATION</scope>
</reference>
<feature type="region of interest" description="Disordered" evidence="1">
    <location>
        <begin position="66"/>
        <end position="88"/>
    </location>
</feature>
<reference evidence="2 4" key="2">
    <citation type="journal article" date="2018" name="Plant J.">
        <title>The Physcomitrella patens chromosome-scale assembly reveals moss genome structure and evolution.</title>
        <authorList>
            <person name="Lang D."/>
            <person name="Ullrich K.K."/>
            <person name="Murat F."/>
            <person name="Fuchs J."/>
            <person name="Jenkins J."/>
            <person name="Haas F.B."/>
            <person name="Piednoel M."/>
            <person name="Gundlach H."/>
            <person name="Van Bel M."/>
            <person name="Meyberg R."/>
            <person name="Vives C."/>
            <person name="Morata J."/>
            <person name="Symeonidi A."/>
            <person name="Hiss M."/>
            <person name="Muchero W."/>
            <person name="Kamisugi Y."/>
            <person name="Saleh O."/>
            <person name="Blanc G."/>
            <person name="Decker E.L."/>
            <person name="van Gessel N."/>
            <person name="Grimwood J."/>
            <person name="Hayes R.D."/>
            <person name="Graham S.W."/>
            <person name="Gunter L.E."/>
            <person name="McDaniel S.F."/>
            <person name="Hoernstein S.N.W."/>
            <person name="Larsson A."/>
            <person name="Li F.W."/>
            <person name="Perroud P.F."/>
            <person name="Phillips J."/>
            <person name="Ranjan P."/>
            <person name="Rokshar D.S."/>
            <person name="Rothfels C.J."/>
            <person name="Schneider L."/>
            <person name="Shu S."/>
            <person name="Stevenson D.W."/>
            <person name="Thummler F."/>
            <person name="Tillich M."/>
            <person name="Villarreal Aguilar J.C."/>
            <person name="Widiez T."/>
            <person name="Wong G.K."/>
            <person name="Wymore A."/>
            <person name="Zhang Y."/>
            <person name="Zimmer A.D."/>
            <person name="Quatrano R.S."/>
            <person name="Mayer K.F.X."/>
            <person name="Goodstein D."/>
            <person name="Casacuberta J.M."/>
            <person name="Vandepoele K."/>
            <person name="Reski R."/>
            <person name="Cuming A.C."/>
            <person name="Tuskan G.A."/>
            <person name="Maumus F."/>
            <person name="Salse J."/>
            <person name="Schmutz J."/>
            <person name="Rensing S.A."/>
        </authorList>
    </citation>
    <scope>NUCLEOTIDE SEQUENCE [LARGE SCALE GENOMIC DNA]</scope>
    <source>
        <strain evidence="3 4">cv. Gransden 2004</strain>
    </source>
</reference>
<dbReference type="AlphaFoldDB" id="A0A2K1IF66"/>